<dbReference type="InterPro" id="IPR049406">
    <property type="entry name" value="ZIP4_12_EF-hand"/>
</dbReference>
<reference evidence="15 16" key="1">
    <citation type="submission" date="2019-04" db="EMBL/GenBank/DDBJ databases">
        <title>Draft genome of the big-headed turtle Platysternon megacephalum.</title>
        <authorList>
            <person name="Gong S."/>
        </authorList>
    </citation>
    <scope>NUCLEOTIDE SEQUENCE [LARGE SCALE GENOMIC DNA]</scope>
    <source>
        <strain evidence="15">DO16091913</strain>
        <tissue evidence="15">Muscle</tissue>
    </source>
</reference>
<keyword evidence="12" id="KW-0732">Signal</keyword>
<accession>A0A4D9DNE1</accession>
<dbReference type="Pfam" id="PF21116">
    <property type="entry name" value="EF-hand_Zip"/>
    <property type="match status" value="1"/>
</dbReference>
<dbReference type="AlphaFoldDB" id="A0A4D9DNE1"/>
<feature type="transmembrane region" description="Helical" evidence="11">
    <location>
        <begin position="644"/>
        <end position="665"/>
    </location>
</feature>
<dbReference type="STRING" id="55544.A0A4D9DNE1"/>
<evidence type="ECO:0000256" key="12">
    <source>
        <dbReference type="SAM" id="SignalP"/>
    </source>
</evidence>
<dbReference type="GO" id="GO:0030003">
    <property type="term" value="P:intracellular monoatomic cation homeostasis"/>
    <property type="evidence" value="ECO:0007669"/>
    <property type="project" value="TreeGrafter"/>
</dbReference>
<name>A0A4D9DNE1_9SAUR</name>
<evidence type="ECO:0000256" key="5">
    <source>
        <dbReference type="ARBA" id="ARBA00023136"/>
    </source>
</evidence>
<evidence type="ECO:0000256" key="4">
    <source>
        <dbReference type="ARBA" id="ARBA00022989"/>
    </source>
</evidence>
<dbReference type="GO" id="GO:0140410">
    <property type="term" value="F:monoatomic cation:bicarbonate symporter activity"/>
    <property type="evidence" value="ECO:0007669"/>
    <property type="project" value="TreeGrafter"/>
</dbReference>
<evidence type="ECO:0000256" key="11">
    <source>
        <dbReference type="SAM" id="Phobius"/>
    </source>
</evidence>
<evidence type="ECO:0000259" key="14">
    <source>
        <dbReference type="Pfam" id="PF21116"/>
    </source>
</evidence>
<reference evidence="15 16" key="2">
    <citation type="submission" date="2019-04" db="EMBL/GenBank/DDBJ databases">
        <title>The genome sequence of big-headed turtle.</title>
        <authorList>
            <person name="Gong S."/>
        </authorList>
    </citation>
    <scope>NUCLEOTIDE SEQUENCE [LARGE SCALE GENOMIC DNA]</scope>
    <source>
        <strain evidence="15">DO16091913</strain>
        <tissue evidence="15">Muscle</tissue>
    </source>
</reference>
<dbReference type="GO" id="GO:0071578">
    <property type="term" value="P:zinc ion import across plasma membrane"/>
    <property type="evidence" value="ECO:0007669"/>
    <property type="project" value="TreeGrafter"/>
</dbReference>
<evidence type="ECO:0000256" key="8">
    <source>
        <dbReference type="ARBA" id="ARBA00042541"/>
    </source>
</evidence>
<feature type="chain" id="PRO_5020039604" description="Zinc transporter ZIP12" evidence="12">
    <location>
        <begin position="25"/>
        <end position="828"/>
    </location>
</feature>
<evidence type="ECO:0000313" key="16">
    <source>
        <dbReference type="Proteomes" id="UP000297703"/>
    </source>
</evidence>
<dbReference type="GO" id="GO:0005886">
    <property type="term" value="C:plasma membrane"/>
    <property type="evidence" value="ECO:0007669"/>
    <property type="project" value="TreeGrafter"/>
</dbReference>
<feature type="domain" description="Zinc transporter ZIP4 N-terminal" evidence="13">
    <location>
        <begin position="67"/>
        <end position="226"/>
    </location>
</feature>
<gene>
    <name evidence="15" type="ORF">DR999_PMT19513</name>
</gene>
<dbReference type="PANTHER" id="PTHR12191">
    <property type="entry name" value="SOLUTE CARRIER FAMILY 39"/>
    <property type="match status" value="1"/>
</dbReference>
<evidence type="ECO:0000259" key="13">
    <source>
        <dbReference type="Pfam" id="PF18292"/>
    </source>
</evidence>
<comment type="caution">
    <text evidence="15">The sequence shown here is derived from an EMBL/GenBank/DDBJ whole genome shotgun (WGS) entry which is preliminary data.</text>
</comment>
<feature type="transmembrane region" description="Helical" evidence="11">
    <location>
        <begin position="381"/>
        <end position="404"/>
    </location>
</feature>
<evidence type="ECO:0000256" key="7">
    <source>
        <dbReference type="ARBA" id="ARBA00040591"/>
    </source>
</evidence>
<feature type="transmembrane region" description="Helical" evidence="11">
    <location>
        <begin position="462"/>
        <end position="483"/>
    </location>
</feature>
<feature type="transmembrane region" description="Helical" evidence="11">
    <location>
        <begin position="613"/>
        <end position="632"/>
    </location>
</feature>
<evidence type="ECO:0000256" key="1">
    <source>
        <dbReference type="ARBA" id="ARBA00004141"/>
    </source>
</evidence>
<feature type="region of interest" description="Disordered" evidence="10">
    <location>
        <begin position="505"/>
        <end position="543"/>
    </location>
</feature>
<dbReference type="OrthoDB" id="200954at2759"/>
<keyword evidence="3 11" id="KW-0812">Transmembrane</keyword>
<dbReference type="EMBL" id="QXTE01000387">
    <property type="protein sequence ID" value="TFJ98558.1"/>
    <property type="molecule type" value="Genomic_DNA"/>
</dbReference>
<dbReference type="Proteomes" id="UP000297703">
    <property type="component" value="Unassembled WGS sequence"/>
</dbReference>
<dbReference type="GO" id="GO:0005385">
    <property type="term" value="F:zinc ion transmembrane transporter activity"/>
    <property type="evidence" value="ECO:0007669"/>
    <property type="project" value="TreeGrafter"/>
</dbReference>
<keyword evidence="4 11" id="KW-1133">Transmembrane helix</keyword>
<keyword evidence="16" id="KW-1185">Reference proteome</keyword>
<comment type="subcellular location">
    <subcellularLocation>
        <location evidence="1">Membrane</location>
        <topology evidence="1">Multi-pass membrane protein</topology>
    </subcellularLocation>
</comment>
<dbReference type="InterPro" id="IPR003689">
    <property type="entry name" value="ZIP"/>
</dbReference>
<evidence type="ECO:0000256" key="10">
    <source>
        <dbReference type="SAM" id="MobiDB-lite"/>
    </source>
</evidence>
<feature type="domain" description="Zinc transporter ZIP4/12 EF-hand" evidence="14">
    <location>
        <begin position="234"/>
        <end position="360"/>
    </location>
</feature>
<comment type="similarity">
    <text evidence="2">Belongs to the ZIP transporter (TC 2.A.5) family.</text>
</comment>
<feature type="signal peptide" evidence="12">
    <location>
        <begin position="1"/>
        <end position="24"/>
    </location>
</feature>
<proteinExistence type="inferred from homology"/>
<feature type="transmembrane region" description="Helical" evidence="11">
    <location>
        <begin position="411"/>
        <end position="435"/>
    </location>
</feature>
<evidence type="ECO:0000256" key="9">
    <source>
        <dbReference type="ARBA" id="ARBA00042971"/>
    </source>
</evidence>
<evidence type="ECO:0000256" key="2">
    <source>
        <dbReference type="ARBA" id="ARBA00006939"/>
    </source>
</evidence>
<comment type="catalytic activity">
    <reaction evidence="6">
        <text>Zn(2+)(in) = Zn(2+)(out)</text>
        <dbReference type="Rhea" id="RHEA:29351"/>
        <dbReference type="ChEBI" id="CHEBI:29105"/>
    </reaction>
</comment>
<organism evidence="15 16">
    <name type="scientific">Platysternon megacephalum</name>
    <name type="common">big-headed turtle</name>
    <dbReference type="NCBI Taxonomy" id="55544"/>
    <lineage>
        <taxon>Eukaryota</taxon>
        <taxon>Metazoa</taxon>
        <taxon>Chordata</taxon>
        <taxon>Craniata</taxon>
        <taxon>Vertebrata</taxon>
        <taxon>Euteleostomi</taxon>
        <taxon>Archelosauria</taxon>
        <taxon>Testudinata</taxon>
        <taxon>Testudines</taxon>
        <taxon>Cryptodira</taxon>
        <taxon>Durocryptodira</taxon>
        <taxon>Testudinoidea</taxon>
        <taxon>Platysternidae</taxon>
        <taxon>Platysternon</taxon>
    </lineage>
</organism>
<feature type="compositionally biased region" description="Basic and acidic residues" evidence="10">
    <location>
        <begin position="505"/>
        <end position="515"/>
    </location>
</feature>
<dbReference type="Pfam" id="PF02535">
    <property type="entry name" value="Zip"/>
    <property type="match status" value="1"/>
</dbReference>
<evidence type="ECO:0000256" key="6">
    <source>
        <dbReference type="ARBA" id="ARBA00034634"/>
    </source>
</evidence>
<evidence type="ECO:0000256" key="3">
    <source>
        <dbReference type="ARBA" id="ARBA00022692"/>
    </source>
</evidence>
<dbReference type="Pfam" id="PF18292">
    <property type="entry name" value="ZIP4_domain"/>
    <property type="match status" value="1"/>
</dbReference>
<dbReference type="PANTHER" id="PTHR12191:SF4">
    <property type="entry name" value="ZINC TRANSPORTER ZIP12"/>
    <property type="match status" value="1"/>
</dbReference>
<keyword evidence="5 11" id="KW-0472">Membrane</keyword>
<sequence length="828" mass="93075">MCFLTKHPAFWVAFSAFIFGVVAAEAQSGKEHKQESSYAPGQGYLTEVLRILSADNYTELHKNHSRKLIKMLLERAECPQWIYGMQEDCNLCLEPDALLLIAGGDFEDHLSEEVFQRISLILLYYIIHQRDICSSELSLSNKDYKFYLHSMLSLRRDEDCYYFSRNETEDILAAIRQHFKTPESQCVDVSVLEKEAAILDSDGADENTLPRLAATIITLALQGVCLGRASLPTPEFFIKYIFSSLNSTNELQVTEIDQLLSMLRDGKTCNANGQMYSHKERRHGMTIRDVGYLNIPLTSRQKNGEYISGYHEDNENTADWDQACFSASELVKIFLQNSPSSISREHFKQISPAIIQQLLSCSCQLTESKQTKLPPTTLEKYGYSTVAVLLITIGSMFGTTLIFFSSCQEIYTLILQLFVGLAVGTLSGDALLHLIPQILGLHKHEAQETEHIYEGKEYVWKMLGMIGGIHGFFLIEKCFFLLVSPSDQQGLSLVNGHLGHSHDLPVESELNDHSGRGKSTSTIQLRSPEDSESEVPPDSKATSRKSKGISLLAIMVLVGDSLHNFADGLAIGAAFSSSTETGVTTTIAILCHEIPHEMGDFAVLLSTGLSTKIALLMNFISALTAFIGLYIGLSVSTDSYVQNWIFTVTAGMFLYLSLAEMEFVFNFSKVRFQKMDLPIFHLLVMELSHFMTFNRQSIQAVAGHHWIAKEVSSYLQVERTKSEYAKIRCVTSQNKEGEAGGEPQVSLIWSMYFPQDSQVTKASHACFMGMVKQKGVHKHYHQSVDPPRQLHSIGMRRKLELKPHQAILNEVNMLNRILNPNESQYRHW</sequence>
<protein>
    <recommendedName>
        <fullName evidence="7">Zinc transporter ZIP12</fullName>
    </recommendedName>
    <alternativeName>
        <fullName evidence="8">Solute carrier family 39 member 12</fullName>
    </alternativeName>
    <alternativeName>
        <fullName evidence="9">Zrt- and Irt-like protein 12</fullName>
    </alternativeName>
</protein>
<dbReference type="InterPro" id="IPR041137">
    <property type="entry name" value="ZIP4_N"/>
</dbReference>
<dbReference type="InterPro" id="IPR050799">
    <property type="entry name" value="ZIP_Transporter"/>
</dbReference>
<evidence type="ECO:0000313" key="15">
    <source>
        <dbReference type="EMBL" id="TFJ98558.1"/>
    </source>
</evidence>